<dbReference type="InterPro" id="IPR055348">
    <property type="entry name" value="DctQ"/>
</dbReference>
<evidence type="ECO:0000256" key="6">
    <source>
        <dbReference type="ARBA" id="ARBA00022989"/>
    </source>
</evidence>
<dbReference type="GO" id="GO:0022857">
    <property type="term" value="F:transmembrane transporter activity"/>
    <property type="evidence" value="ECO:0007669"/>
    <property type="project" value="UniProtKB-UniRule"/>
</dbReference>
<dbReference type="STRING" id="874156.GCA_001021555_01285"/>
<evidence type="ECO:0000256" key="7">
    <source>
        <dbReference type="ARBA" id="ARBA00023136"/>
    </source>
</evidence>
<evidence type="ECO:0000256" key="9">
    <source>
        <dbReference type="RuleBase" id="RU369079"/>
    </source>
</evidence>
<keyword evidence="3" id="KW-1003">Cell membrane</keyword>
<evidence type="ECO:0000256" key="4">
    <source>
        <dbReference type="ARBA" id="ARBA00022519"/>
    </source>
</evidence>
<keyword evidence="4 9" id="KW-0997">Cell inner membrane</keyword>
<dbReference type="RefSeq" id="WP_047091978.1">
    <property type="nucleotide sequence ID" value="NZ_LBHU01000001.1"/>
</dbReference>
<keyword evidence="7 9" id="KW-0472">Membrane</keyword>
<comment type="subcellular location">
    <subcellularLocation>
        <location evidence="1 9">Cell inner membrane</location>
        <topology evidence="1 9">Multi-pass membrane protein</topology>
    </subcellularLocation>
</comment>
<dbReference type="GO" id="GO:0005886">
    <property type="term" value="C:plasma membrane"/>
    <property type="evidence" value="ECO:0007669"/>
    <property type="project" value="UniProtKB-SubCell"/>
</dbReference>
<keyword evidence="6 9" id="KW-1133">Transmembrane helix</keyword>
<evidence type="ECO:0000256" key="5">
    <source>
        <dbReference type="ARBA" id="ARBA00022692"/>
    </source>
</evidence>
<evidence type="ECO:0000259" key="10">
    <source>
        <dbReference type="Pfam" id="PF04290"/>
    </source>
</evidence>
<evidence type="ECO:0000256" key="2">
    <source>
        <dbReference type="ARBA" id="ARBA00022448"/>
    </source>
</evidence>
<dbReference type="PATRIC" id="fig|874156.12.peg.6"/>
<comment type="function">
    <text evidence="9">Part of the tripartite ATP-independent periplasmic (TRAP) transport system.</text>
</comment>
<sequence length="164" mass="17866">MRLIIEKALAAVLVFLFVITVMTVTWQVIGRYVLAAPSSATEEVARFLLIWLGTLSAAYAFARRMHVGVDLISARMSEGSRVMVARFIWFICAVFALGVMVYGGGQLVNITRTLGQTSAAMGLPMWTIYTVMPISGLIIAYFAISFLISGTPSDHAPTEEPANE</sequence>
<feature type="transmembrane region" description="Helical" evidence="9">
    <location>
        <begin position="123"/>
        <end position="148"/>
    </location>
</feature>
<feature type="domain" description="Tripartite ATP-independent periplasmic transporters DctQ component" evidence="10">
    <location>
        <begin position="21"/>
        <end position="149"/>
    </location>
</feature>
<dbReference type="Pfam" id="PF04290">
    <property type="entry name" value="DctQ"/>
    <property type="match status" value="1"/>
</dbReference>
<gene>
    <name evidence="11" type="ORF">AAV99_00030</name>
</gene>
<dbReference type="PANTHER" id="PTHR35011">
    <property type="entry name" value="2,3-DIKETO-L-GULONATE TRAP TRANSPORTER SMALL PERMEASE PROTEIN YIAM"/>
    <property type="match status" value="1"/>
</dbReference>
<proteinExistence type="inferred from homology"/>
<protein>
    <recommendedName>
        <fullName evidence="9">TRAP transporter small permease protein</fullName>
    </recommendedName>
</protein>
<dbReference type="Proteomes" id="UP000053455">
    <property type="component" value="Unassembled WGS sequence"/>
</dbReference>
<evidence type="ECO:0000313" key="12">
    <source>
        <dbReference type="Proteomes" id="UP000053455"/>
    </source>
</evidence>
<comment type="similarity">
    <text evidence="8 9">Belongs to the TRAP transporter small permease family.</text>
</comment>
<dbReference type="EMBL" id="LBHU01000001">
    <property type="protein sequence ID" value="KLI64118.1"/>
    <property type="molecule type" value="Genomic_DNA"/>
</dbReference>
<evidence type="ECO:0000256" key="1">
    <source>
        <dbReference type="ARBA" id="ARBA00004429"/>
    </source>
</evidence>
<evidence type="ECO:0000256" key="3">
    <source>
        <dbReference type="ARBA" id="ARBA00022475"/>
    </source>
</evidence>
<name>A0A0H0XNC8_9SPHN</name>
<dbReference type="GO" id="GO:0015740">
    <property type="term" value="P:C4-dicarboxylate transport"/>
    <property type="evidence" value="ECO:0007669"/>
    <property type="project" value="TreeGrafter"/>
</dbReference>
<feature type="transmembrane region" description="Helical" evidence="9">
    <location>
        <begin position="83"/>
        <end position="103"/>
    </location>
</feature>
<evidence type="ECO:0000313" key="11">
    <source>
        <dbReference type="EMBL" id="KLI64118.1"/>
    </source>
</evidence>
<evidence type="ECO:0000256" key="8">
    <source>
        <dbReference type="ARBA" id="ARBA00038436"/>
    </source>
</evidence>
<dbReference type="AlphaFoldDB" id="A0A0H0XNC8"/>
<comment type="subunit">
    <text evidence="9">The complex comprises the extracytoplasmic solute receptor protein and the two transmembrane proteins.</text>
</comment>
<feature type="transmembrane region" description="Helical" evidence="9">
    <location>
        <begin position="9"/>
        <end position="29"/>
    </location>
</feature>
<dbReference type="OrthoDB" id="4964541at2"/>
<organism evidence="11 12">
    <name type="scientific">Aurantiacibacter marinus</name>
    <dbReference type="NCBI Taxonomy" id="874156"/>
    <lineage>
        <taxon>Bacteria</taxon>
        <taxon>Pseudomonadati</taxon>
        <taxon>Pseudomonadota</taxon>
        <taxon>Alphaproteobacteria</taxon>
        <taxon>Sphingomonadales</taxon>
        <taxon>Erythrobacteraceae</taxon>
        <taxon>Aurantiacibacter</taxon>
    </lineage>
</organism>
<dbReference type="InterPro" id="IPR007387">
    <property type="entry name" value="TRAP_DctQ"/>
</dbReference>
<dbReference type="PANTHER" id="PTHR35011:SF2">
    <property type="entry name" value="2,3-DIKETO-L-GULONATE TRAP TRANSPORTER SMALL PERMEASE PROTEIN YIAM"/>
    <property type="match status" value="1"/>
</dbReference>
<comment type="caution">
    <text evidence="11">The sequence shown here is derived from an EMBL/GenBank/DDBJ whole genome shotgun (WGS) entry which is preliminary data.</text>
</comment>
<accession>A0A0H0XNC8</accession>
<keyword evidence="12" id="KW-1185">Reference proteome</keyword>
<keyword evidence="2 9" id="KW-0813">Transport</keyword>
<feature type="transmembrane region" description="Helical" evidence="9">
    <location>
        <begin position="44"/>
        <end position="62"/>
    </location>
</feature>
<keyword evidence="5 9" id="KW-0812">Transmembrane</keyword>
<reference evidence="11 12" key="1">
    <citation type="submission" date="2015-04" db="EMBL/GenBank/DDBJ databases">
        <title>The draft genome sequence of Erythrobacter marinus HWDM-33.</title>
        <authorList>
            <person name="Zhuang L."/>
            <person name="Liu Y."/>
            <person name="Shao Z."/>
        </authorList>
    </citation>
    <scope>NUCLEOTIDE SEQUENCE [LARGE SCALE GENOMIC DNA]</scope>
    <source>
        <strain evidence="11 12">HWDM-33</strain>
    </source>
</reference>